<comment type="catalytic activity">
    <reaction evidence="4">
        <text>2 [molybdopterin-synthase sulfur-carrier protein]-C-terminal-Gly-aminoethanethioate + cyclic pyranopterin phosphate + H2O = molybdopterin + 2 [molybdopterin-synthase sulfur-carrier protein]-C-terminal Gly-Gly + 2 H(+)</text>
        <dbReference type="Rhea" id="RHEA:26333"/>
        <dbReference type="Rhea" id="RHEA-COMP:12202"/>
        <dbReference type="Rhea" id="RHEA-COMP:19907"/>
        <dbReference type="ChEBI" id="CHEBI:15377"/>
        <dbReference type="ChEBI" id="CHEBI:15378"/>
        <dbReference type="ChEBI" id="CHEBI:58698"/>
        <dbReference type="ChEBI" id="CHEBI:59648"/>
        <dbReference type="ChEBI" id="CHEBI:90778"/>
        <dbReference type="ChEBI" id="CHEBI:232372"/>
        <dbReference type="EC" id="2.8.1.12"/>
    </reaction>
</comment>
<dbReference type="GO" id="GO:0030366">
    <property type="term" value="F:molybdopterin synthase activity"/>
    <property type="evidence" value="ECO:0007669"/>
    <property type="project" value="UniProtKB-UniRule"/>
</dbReference>
<feature type="binding site" evidence="4">
    <location>
        <begin position="229"/>
        <end position="231"/>
    </location>
    <ligand>
        <name>substrate</name>
    </ligand>
</feature>
<gene>
    <name evidence="6" type="ORF">EUTSA_v10001567mg</name>
</gene>
<feature type="compositionally biased region" description="Basic and acidic residues" evidence="5">
    <location>
        <begin position="278"/>
        <end position="289"/>
    </location>
</feature>
<dbReference type="InterPro" id="IPR003448">
    <property type="entry name" value="Mopterin_biosynth_MoaE"/>
</dbReference>
<dbReference type="Gramene" id="ESQ39005">
    <property type="protein sequence ID" value="ESQ39005"/>
    <property type="gene ID" value="EUTSA_v10001567mg"/>
</dbReference>
<keyword evidence="2 4" id="KW-0808">Transferase</keyword>
<dbReference type="AlphaFoldDB" id="V4KMB2"/>
<dbReference type="PANTHER" id="PTHR23404">
    <property type="entry name" value="MOLYBDOPTERIN SYNTHASE RELATED"/>
    <property type="match status" value="1"/>
</dbReference>
<evidence type="ECO:0000256" key="3">
    <source>
        <dbReference type="ARBA" id="ARBA00023150"/>
    </source>
</evidence>
<feature type="region of interest" description="Disordered" evidence="5">
    <location>
        <begin position="275"/>
        <end position="296"/>
    </location>
</feature>
<dbReference type="Proteomes" id="UP000030689">
    <property type="component" value="Unassembled WGS sequence"/>
</dbReference>
<dbReference type="CDD" id="cd00756">
    <property type="entry name" value="MoaE"/>
    <property type="match status" value="1"/>
</dbReference>
<sequence>MFLIIRPYQTPKAVNVITYYQLFEREKSINFHWIKDTERDDSCLSLSPCISDSVPFDSTVIGLWDFDKAQNLNSLLKHRLSGGSLFRRFLLYWTKEETKMSSDEKNLIEILEEGHKVDIVKYIDYVSAPQAGAIATFSGTTRDMFEGKAVLELRYEAYVPMATRCLGSICTTARSTWDIHKIAVAHRLGPVPVGETSVFIAVSSVHRADGLDACKFMIDELKASVPIWKKEVYTNGEIWKENSEFMEKRLELAEKRDSLGKKHVVEEHKKSCCGNKVRVQEDEEHKDVAGKNNSSS</sequence>
<dbReference type="InterPro" id="IPR036563">
    <property type="entry name" value="MoaE_sf"/>
</dbReference>
<dbReference type="Gene3D" id="3.90.1170.40">
    <property type="entry name" value="Molybdopterin biosynthesis MoaE subunit"/>
    <property type="match status" value="1"/>
</dbReference>
<dbReference type="EC" id="2.8.1.12" evidence="4"/>
<dbReference type="InterPro" id="IPR028888">
    <property type="entry name" value="MOCS2B_euk"/>
</dbReference>
<comment type="subunit">
    <text evidence="4">Heterotetramer; composed of 2 small (MOCS2A) and 2 large (MOCS2B) subunits.</text>
</comment>
<reference evidence="6 7" key="1">
    <citation type="journal article" date="2013" name="Front. Plant Sci.">
        <title>The Reference Genome of the Halophytic Plant Eutrema salsugineum.</title>
        <authorList>
            <person name="Yang R."/>
            <person name="Jarvis D.E."/>
            <person name="Chen H."/>
            <person name="Beilstein M.A."/>
            <person name="Grimwood J."/>
            <person name="Jenkins J."/>
            <person name="Shu S."/>
            <person name="Prochnik S."/>
            <person name="Xin M."/>
            <person name="Ma C."/>
            <person name="Schmutz J."/>
            <person name="Wing R.A."/>
            <person name="Mitchell-Olds T."/>
            <person name="Schumaker K.S."/>
            <person name="Wang X."/>
        </authorList>
    </citation>
    <scope>NUCLEOTIDE SEQUENCE [LARGE SCALE GENOMIC DNA]</scope>
</reference>
<dbReference type="EMBL" id="KI517481">
    <property type="protein sequence ID" value="ESQ39005.1"/>
    <property type="molecule type" value="Genomic_DNA"/>
</dbReference>
<dbReference type="UniPathway" id="UPA00344"/>
<evidence type="ECO:0000313" key="6">
    <source>
        <dbReference type="EMBL" id="ESQ39005.1"/>
    </source>
</evidence>
<dbReference type="FunFam" id="3.90.1170.40:FF:000002">
    <property type="entry name" value="Molybdopterin synthase catalytic subunit"/>
    <property type="match status" value="1"/>
</dbReference>
<accession>V4KMB2</accession>
<dbReference type="OMA" id="CHAYFLE"/>
<dbReference type="HAMAP" id="MF_03052">
    <property type="entry name" value="MOC2B"/>
    <property type="match status" value="1"/>
</dbReference>
<dbReference type="eggNOG" id="KOG3307">
    <property type="taxonomic scope" value="Eukaryota"/>
</dbReference>
<protein>
    <recommendedName>
        <fullName evidence="4">Molybdopterin synthase catalytic subunit</fullName>
        <ecNumber evidence="4">2.8.1.12</ecNumber>
    </recommendedName>
    <alternativeName>
        <fullName evidence="4">Molybdenum cofactor synthesis protein 2 large subunit</fullName>
    </alternativeName>
    <alternativeName>
        <fullName evidence="4">Molybdenum cofactor synthesis protein 2B</fullName>
        <shortName evidence="4">MOCS2B</shortName>
    </alternativeName>
</protein>
<evidence type="ECO:0000256" key="2">
    <source>
        <dbReference type="ARBA" id="ARBA00022679"/>
    </source>
</evidence>
<dbReference type="SUPFAM" id="SSF54690">
    <property type="entry name" value="Molybdopterin synthase subunit MoaE"/>
    <property type="match status" value="1"/>
</dbReference>
<comment type="subcellular location">
    <subcellularLocation>
        <location evidence="4">Cytoplasm</location>
    </subcellularLocation>
</comment>
<keyword evidence="3 4" id="KW-0501">Molybdenum cofactor biosynthesis</keyword>
<keyword evidence="7" id="KW-1185">Reference proteome</keyword>
<proteinExistence type="inferred from homology"/>
<evidence type="ECO:0000313" key="7">
    <source>
        <dbReference type="Proteomes" id="UP000030689"/>
    </source>
</evidence>
<feature type="binding site" evidence="4">
    <location>
        <begin position="206"/>
        <end position="207"/>
    </location>
    <ligand>
        <name>substrate</name>
    </ligand>
</feature>
<dbReference type="GO" id="GO:0006777">
    <property type="term" value="P:Mo-molybdopterin cofactor biosynthetic process"/>
    <property type="evidence" value="ECO:0007669"/>
    <property type="project" value="UniProtKB-UniRule"/>
</dbReference>
<comment type="pathway">
    <text evidence="4">Cofactor biosynthesis; molybdopterin biosynthesis.</text>
</comment>
<organism evidence="6 7">
    <name type="scientific">Eutrema salsugineum</name>
    <name type="common">Saltwater cress</name>
    <name type="synonym">Sisymbrium salsugineum</name>
    <dbReference type="NCBI Taxonomy" id="72664"/>
    <lineage>
        <taxon>Eukaryota</taxon>
        <taxon>Viridiplantae</taxon>
        <taxon>Streptophyta</taxon>
        <taxon>Embryophyta</taxon>
        <taxon>Tracheophyta</taxon>
        <taxon>Spermatophyta</taxon>
        <taxon>Magnoliopsida</taxon>
        <taxon>eudicotyledons</taxon>
        <taxon>Gunneridae</taxon>
        <taxon>Pentapetalae</taxon>
        <taxon>rosids</taxon>
        <taxon>malvids</taxon>
        <taxon>Brassicales</taxon>
        <taxon>Brassicaceae</taxon>
        <taxon>Eutremeae</taxon>
        <taxon>Eutrema</taxon>
    </lineage>
</organism>
<dbReference type="Pfam" id="PF02391">
    <property type="entry name" value="MoaE"/>
    <property type="match status" value="1"/>
</dbReference>
<comment type="function">
    <text evidence="4">Catalytic subunit of the molybdopterin synthase complex, a complex that catalyzes the conversion of precursor Z into molybdopterin. Acts by mediating the incorporation of 2 sulfur atoms from thiocarboxylated MOCS2A into precursor Z to generate a dithiolene group.</text>
</comment>
<keyword evidence="1 4" id="KW-0963">Cytoplasm</keyword>
<dbReference type="GO" id="GO:1990140">
    <property type="term" value="C:molybdopterin synthase complex"/>
    <property type="evidence" value="ECO:0007669"/>
    <property type="project" value="UniProtKB-UniRule"/>
</dbReference>
<dbReference type="STRING" id="72664.V4KMB2"/>
<evidence type="ECO:0000256" key="4">
    <source>
        <dbReference type="HAMAP-Rule" id="MF_03052"/>
    </source>
</evidence>
<comment type="similarity">
    <text evidence="4">Belongs to the MoaE family. MOCS2B subfamily.</text>
</comment>
<evidence type="ECO:0000256" key="5">
    <source>
        <dbReference type="SAM" id="MobiDB-lite"/>
    </source>
</evidence>
<evidence type="ECO:0000256" key="1">
    <source>
        <dbReference type="ARBA" id="ARBA00022490"/>
    </source>
</evidence>
<dbReference type="KEGG" id="eus:EUTSA_v10001567mg"/>
<feature type="binding site" evidence="4">
    <location>
        <position position="222"/>
    </location>
    <ligand>
        <name>substrate</name>
    </ligand>
</feature>
<name>V4KMB2_EUTSA</name>